<dbReference type="Proteomes" id="UP000290365">
    <property type="component" value="Chromosome"/>
</dbReference>
<reference evidence="2 3" key="1">
    <citation type="submission" date="2019-01" db="EMBL/GenBank/DDBJ databases">
        <title>Ktedonosporobacter rubrisoli SCAWS-G2.</title>
        <authorList>
            <person name="Huang Y."/>
            <person name="Yan B."/>
        </authorList>
    </citation>
    <scope>NUCLEOTIDE SEQUENCE [LARGE SCALE GENOMIC DNA]</scope>
    <source>
        <strain evidence="2 3">SCAWS-G2</strain>
    </source>
</reference>
<evidence type="ECO:0000313" key="2">
    <source>
        <dbReference type="EMBL" id="QBD80032.1"/>
    </source>
</evidence>
<gene>
    <name evidence="2" type="ORF">EPA93_30235</name>
</gene>
<dbReference type="EMBL" id="CP035758">
    <property type="protein sequence ID" value="QBD80032.1"/>
    <property type="molecule type" value="Genomic_DNA"/>
</dbReference>
<evidence type="ECO:0000256" key="1">
    <source>
        <dbReference type="SAM" id="MobiDB-lite"/>
    </source>
</evidence>
<organism evidence="2 3">
    <name type="scientific">Ktedonosporobacter rubrisoli</name>
    <dbReference type="NCBI Taxonomy" id="2509675"/>
    <lineage>
        <taxon>Bacteria</taxon>
        <taxon>Bacillati</taxon>
        <taxon>Chloroflexota</taxon>
        <taxon>Ktedonobacteria</taxon>
        <taxon>Ktedonobacterales</taxon>
        <taxon>Ktedonosporobacteraceae</taxon>
        <taxon>Ktedonosporobacter</taxon>
    </lineage>
</organism>
<sequence>MSNHYTPGSGGGASSNGNTFVNRRDVRANNMTGALPLLGSTSTERGYAGSYQFEQMIESLRELFEQDRQMASQPDSTRCGICYLHFPVSDLRYRDEGFYICRSCEKALGNQILPMLHVQQKL</sequence>
<accession>A0A4P6JX88</accession>
<feature type="region of interest" description="Disordered" evidence="1">
    <location>
        <begin position="1"/>
        <end position="25"/>
    </location>
</feature>
<evidence type="ECO:0000313" key="3">
    <source>
        <dbReference type="Proteomes" id="UP000290365"/>
    </source>
</evidence>
<name>A0A4P6JX88_KTERU</name>
<dbReference type="KEGG" id="kbs:EPA93_30235"/>
<keyword evidence="3" id="KW-1185">Reference proteome</keyword>
<proteinExistence type="predicted"/>
<dbReference type="OrthoDB" id="162301at2"/>
<dbReference type="RefSeq" id="WP_129891098.1">
    <property type="nucleotide sequence ID" value="NZ_CP035758.1"/>
</dbReference>
<dbReference type="AlphaFoldDB" id="A0A4P6JX88"/>
<protein>
    <submittedName>
        <fullName evidence="2">Uncharacterized protein</fullName>
    </submittedName>
</protein>